<gene>
    <name evidence="3" type="ORF">ACFQWG_12935</name>
</gene>
<dbReference type="EMBL" id="JBHTEF010000001">
    <property type="protein sequence ID" value="MFC7582100.1"/>
    <property type="molecule type" value="Genomic_DNA"/>
</dbReference>
<feature type="compositionally biased region" description="Low complexity" evidence="1">
    <location>
        <begin position="15"/>
        <end position="25"/>
    </location>
</feature>
<dbReference type="GO" id="GO:0016787">
    <property type="term" value="F:hydrolase activity"/>
    <property type="evidence" value="ECO:0007669"/>
    <property type="project" value="UniProtKB-KW"/>
</dbReference>
<evidence type="ECO:0000256" key="1">
    <source>
        <dbReference type="SAM" id="MobiDB-lite"/>
    </source>
</evidence>
<dbReference type="RefSeq" id="WP_380975945.1">
    <property type="nucleotide sequence ID" value="NZ_JBHTEF010000001.1"/>
</dbReference>
<dbReference type="InterPro" id="IPR051044">
    <property type="entry name" value="MAG_DAG_Lipase"/>
</dbReference>
<feature type="region of interest" description="Disordered" evidence="1">
    <location>
        <begin position="1"/>
        <end position="46"/>
    </location>
</feature>
<organism evidence="3 4">
    <name type="scientific">Schaalia naturae</name>
    <dbReference type="NCBI Taxonomy" id="635203"/>
    <lineage>
        <taxon>Bacteria</taxon>
        <taxon>Bacillati</taxon>
        <taxon>Actinomycetota</taxon>
        <taxon>Actinomycetes</taxon>
        <taxon>Actinomycetales</taxon>
        <taxon>Actinomycetaceae</taxon>
        <taxon>Schaalia</taxon>
    </lineage>
</organism>
<feature type="domain" description="Serine aminopeptidase S33" evidence="2">
    <location>
        <begin position="99"/>
        <end position="228"/>
    </location>
</feature>
<evidence type="ECO:0000313" key="4">
    <source>
        <dbReference type="Proteomes" id="UP001596527"/>
    </source>
</evidence>
<evidence type="ECO:0000313" key="3">
    <source>
        <dbReference type="EMBL" id="MFC7582100.1"/>
    </source>
</evidence>
<accession>A0ABW2SPP1</accession>
<keyword evidence="3" id="KW-0378">Hydrolase</keyword>
<dbReference type="Gene3D" id="3.40.50.1820">
    <property type="entry name" value="alpha/beta hydrolase"/>
    <property type="match status" value="1"/>
</dbReference>
<dbReference type="InterPro" id="IPR022742">
    <property type="entry name" value="Hydrolase_4"/>
</dbReference>
<dbReference type="Pfam" id="PF12146">
    <property type="entry name" value="Hydrolase_4"/>
    <property type="match status" value="1"/>
</dbReference>
<protein>
    <submittedName>
        <fullName evidence="3">Alpha/beta hydrolase</fullName>
    </submittedName>
</protein>
<keyword evidence="4" id="KW-1185">Reference proteome</keyword>
<dbReference type="PANTHER" id="PTHR11614">
    <property type="entry name" value="PHOSPHOLIPASE-RELATED"/>
    <property type="match status" value="1"/>
</dbReference>
<dbReference type="Proteomes" id="UP001596527">
    <property type="component" value="Unassembled WGS sequence"/>
</dbReference>
<dbReference type="InterPro" id="IPR029058">
    <property type="entry name" value="AB_hydrolase_fold"/>
</dbReference>
<proteinExistence type="predicted"/>
<dbReference type="SUPFAM" id="SSF53474">
    <property type="entry name" value="alpha/beta-Hydrolases"/>
    <property type="match status" value="1"/>
</dbReference>
<name>A0ABW2SPP1_9ACTO</name>
<sequence>MTTAEDGPGAIGDGPVPTTSAAPSTPDAPPEVDVLAPWGPAGPPPEDAWRTDVLGEAFESRTMALMPDEEGPVVATLVRYLPYRDHEAPTEALGYPRFAALYIHGRNDYFFHTELARRVAMSGGRFFALDLRKYGRSLRPGQTIGFVGDLDDYDEDIAAALDLIRSEVGRLPLVLIGHSTGGLTATLWAYRHPGAAAAVVLNSAWLEVQTMAAARSSVQPVLGRIAARNPLWAVPVGGGPDLYARSLAGGWAGSGFPLPSRLRGHEDDPAVAGWDYALEWKRPGSYPAYAQWLDAVFLGQETVKRDVRLECPVLSMVSASSFPGEKWAPEVFTSDAVLDVDVLVERSARLGPLVTIARFPGRHDLFLSDPDVRAQVWDVMGRWLQAFV</sequence>
<comment type="caution">
    <text evidence="3">The sequence shown here is derived from an EMBL/GenBank/DDBJ whole genome shotgun (WGS) entry which is preliminary data.</text>
</comment>
<reference evidence="4" key="1">
    <citation type="journal article" date="2019" name="Int. J. Syst. Evol. Microbiol.">
        <title>The Global Catalogue of Microorganisms (GCM) 10K type strain sequencing project: providing services to taxonomists for standard genome sequencing and annotation.</title>
        <authorList>
            <consortium name="The Broad Institute Genomics Platform"/>
            <consortium name="The Broad Institute Genome Sequencing Center for Infectious Disease"/>
            <person name="Wu L."/>
            <person name="Ma J."/>
        </authorList>
    </citation>
    <scope>NUCLEOTIDE SEQUENCE [LARGE SCALE GENOMIC DNA]</scope>
    <source>
        <strain evidence="4">CCUG 56698</strain>
    </source>
</reference>
<evidence type="ECO:0000259" key="2">
    <source>
        <dbReference type="Pfam" id="PF12146"/>
    </source>
</evidence>